<dbReference type="PROSITE" id="PS50014">
    <property type="entry name" value="BROMODOMAIN_2"/>
    <property type="match status" value="1"/>
</dbReference>
<feature type="region of interest" description="Disordered" evidence="4">
    <location>
        <begin position="284"/>
        <end position="304"/>
    </location>
</feature>
<dbReference type="PANTHER" id="PTHR47809:SF3">
    <property type="entry name" value="CHROMATIN REMODELER BROMODOMAIN FAMILY"/>
    <property type="match status" value="1"/>
</dbReference>
<evidence type="ECO:0000313" key="6">
    <source>
        <dbReference type="EMBL" id="PSS29147.1"/>
    </source>
</evidence>
<feature type="compositionally biased region" description="Low complexity" evidence="4">
    <location>
        <begin position="401"/>
        <end position="414"/>
    </location>
</feature>
<dbReference type="Gramene" id="PSS29147">
    <property type="protein sequence ID" value="PSS29147"/>
    <property type="gene ID" value="CEY00_Acc06707"/>
</dbReference>
<feature type="compositionally biased region" description="Polar residues" evidence="4">
    <location>
        <begin position="112"/>
        <end position="124"/>
    </location>
</feature>
<dbReference type="InterPro" id="IPR036427">
    <property type="entry name" value="Bromodomain-like_sf"/>
</dbReference>
<gene>
    <name evidence="6" type="ORF">CEY00_Acc06707</name>
</gene>
<dbReference type="EMBL" id="NKQK01000006">
    <property type="protein sequence ID" value="PSS29147.1"/>
    <property type="molecule type" value="Genomic_DNA"/>
</dbReference>
<evidence type="ECO:0000256" key="4">
    <source>
        <dbReference type="SAM" id="MobiDB-lite"/>
    </source>
</evidence>
<feature type="compositionally biased region" description="Polar residues" evidence="4">
    <location>
        <begin position="557"/>
        <end position="579"/>
    </location>
</feature>
<accession>A0A2R6RGK6</accession>
<feature type="compositionally biased region" description="Polar residues" evidence="4">
    <location>
        <begin position="468"/>
        <end position="509"/>
    </location>
</feature>
<feature type="compositionally biased region" description="Low complexity" evidence="4">
    <location>
        <begin position="545"/>
        <end position="556"/>
    </location>
</feature>
<feature type="compositionally biased region" description="Polar residues" evidence="4">
    <location>
        <begin position="627"/>
        <end position="636"/>
    </location>
</feature>
<dbReference type="Gene3D" id="1.20.920.10">
    <property type="entry name" value="Bromodomain-like"/>
    <property type="match status" value="1"/>
</dbReference>
<dbReference type="PANTHER" id="PTHR47809">
    <property type="entry name" value="DNA-BINDING BROMODOMAIN-CONTAINING PROTEIN"/>
    <property type="match status" value="1"/>
</dbReference>
<dbReference type="InterPro" id="IPR001487">
    <property type="entry name" value="Bromodomain"/>
</dbReference>
<feature type="compositionally biased region" description="Low complexity" evidence="4">
    <location>
        <begin position="637"/>
        <end position="650"/>
    </location>
</feature>
<evidence type="ECO:0000256" key="2">
    <source>
        <dbReference type="PROSITE-ProRule" id="PRU00035"/>
    </source>
</evidence>
<feature type="compositionally biased region" description="Polar residues" evidence="4">
    <location>
        <begin position="367"/>
        <end position="376"/>
    </location>
</feature>
<keyword evidence="1 2" id="KW-0103">Bromodomain</keyword>
<feature type="compositionally biased region" description="Low complexity" evidence="4">
    <location>
        <begin position="377"/>
        <end position="388"/>
    </location>
</feature>
<dbReference type="SMART" id="SM00297">
    <property type="entry name" value="BROMO"/>
    <property type="match status" value="1"/>
</dbReference>
<reference evidence="7" key="2">
    <citation type="journal article" date="2018" name="BMC Genomics">
        <title>A manually annotated Actinidia chinensis var. chinensis (kiwifruit) genome highlights the challenges associated with draft genomes and gene prediction in plants.</title>
        <authorList>
            <person name="Pilkington S.M."/>
            <person name="Crowhurst R."/>
            <person name="Hilario E."/>
            <person name="Nardozza S."/>
            <person name="Fraser L."/>
            <person name="Peng Y."/>
            <person name="Gunaseelan K."/>
            <person name="Simpson R."/>
            <person name="Tahir J."/>
            <person name="Deroles S.C."/>
            <person name="Templeton K."/>
            <person name="Luo Z."/>
            <person name="Davy M."/>
            <person name="Cheng C."/>
            <person name="McNeilage M."/>
            <person name="Scaglione D."/>
            <person name="Liu Y."/>
            <person name="Zhang Q."/>
            <person name="Datson P."/>
            <person name="De Silva N."/>
            <person name="Gardiner S.E."/>
            <person name="Bassett H."/>
            <person name="Chagne D."/>
            <person name="McCallum J."/>
            <person name="Dzierzon H."/>
            <person name="Deng C."/>
            <person name="Wang Y.Y."/>
            <person name="Barron L."/>
            <person name="Manako K."/>
            <person name="Bowen J."/>
            <person name="Foster T.M."/>
            <person name="Erridge Z.A."/>
            <person name="Tiffin H."/>
            <person name="Waite C.N."/>
            <person name="Davies K.M."/>
            <person name="Grierson E.P."/>
            <person name="Laing W.A."/>
            <person name="Kirk R."/>
            <person name="Chen X."/>
            <person name="Wood M."/>
            <person name="Montefiori M."/>
            <person name="Brummell D.A."/>
            <person name="Schwinn K.E."/>
            <person name="Catanach A."/>
            <person name="Fullerton C."/>
            <person name="Li D."/>
            <person name="Meiyalaghan S."/>
            <person name="Nieuwenhuizen N."/>
            <person name="Read N."/>
            <person name="Prakash R."/>
            <person name="Hunter D."/>
            <person name="Zhang H."/>
            <person name="McKenzie M."/>
            <person name="Knabel M."/>
            <person name="Harris A."/>
            <person name="Allan A.C."/>
            <person name="Gleave A."/>
            <person name="Chen A."/>
            <person name="Janssen B.J."/>
            <person name="Plunkett B."/>
            <person name="Ampomah-Dwamena C."/>
            <person name="Voogd C."/>
            <person name="Leif D."/>
            <person name="Lafferty D."/>
            <person name="Souleyre E.J.F."/>
            <person name="Varkonyi-Gasic E."/>
            <person name="Gambi F."/>
            <person name="Hanley J."/>
            <person name="Yao J.L."/>
            <person name="Cheung J."/>
            <person name="David K.M."/>
            <person name="Warren B."/>
            <person name="Marsh K."/>
            <person name="Snowden K.C."/>
            <person name="Lin-Wang K."/>
            <person name="Brian L."/>
            <person name="Martinez-Sanchez M."/>
            <person name="Wang M."/>
            <person name="Ileperuma N."/>
            <person name="Macnee N."/>
            <person name="Campin R."/>
            <person name="McAtee P."/>
            <person name="Drummond R.S.M."/>
            <person name="Espley R.V."/>
            <person name="Ireland H.S."/>
            <person name="Wu R."/>
            <person name="Atkinson R.G."/>
            <person name="Karunairetnam S."/>
            <person name="Bulley S."/>
            <person name="Chunkath S."/>
            <person name="Hanley Z."/>
            <person name="Storey R."/>
            <person name="Thrimawithana A.H."/>
            <person name="Thomson S."/>
            <person name="David C."/>
            <person name="Testolin R."/>
            <person name="Huang H."/>
            <person name="Hellens R.P."/>
            <person name="Schaffer R.J."/>
        </authorList>
    </citation>
    <scope>NUCLEOTIDE SEQUENCE [LARGE SCALE GENOMIC DNA]</scope>
    <source>
        <strain evidence="7">cv. Red5</strain>
    </source>
</reference>
<dbReference type="Pfam" id="PF00439">
    <property type="entry name" value="Bromodomain"/>
    <property type="match status" value="1"/>
</dbReference>
<dbReference type="PROSITE" id="PS00633">
    <property type="entry name" value="BROMODOMAIN_1"/>
    <property type="match status" value="1"/>
</dbReference>
<dbReference type="Pfam" id="PF03004">
    <property type="entry name" value="Transposase_24"/>
    <property type="match status" value="1"/>
</dbReference>
<evidence type="ECO:0000256" key="3">
    <source>
        <dbReference type="SAM" id="Coils"/>
    </source>
</evidence>
<feature type="compositionally biased region" description="Polar residues" evidence="4">
    <location>
        <begin position="389"/>
        <end position="399"/>
    </location>
</feature>
<feature type="region of interest" description="Disordered" evidence="4">
    <location>
        <begin position="1"/>
        <end position="20"/>
    </location>
</feature>
<organism evidence="6 7">
    <name type="scientific">Actinidia chinensis var. chinensis</name>
    <name type="common">Chinese soft-hair kiwi</name>
    <dbReference type="NCBI Taxonomy" id="1590841"/>
    <lineage>
        <taxon>Eukaryota</taxon>
        <taxon>Viridiplantae</taxon>
        <taxon>Streptophyta</taxon>
        <taxon>Embryophyta</taxon>
        <taxon>Tracheophyta</taxon>
        <taxon>Spermatophyta</taxon>
        <taxon>Magnoliopsida</taxon>
        <taxon>eudicotyledons</taxon>
        <taxon>Gunneridae</taxon>
        <taxon>Pentapetalae</taxon>
        <taxon>asterids</taxon>
        <taxon>Ericales</taxon>
        <taxon>Actinidiaceae</taxon>
        <taxon>Actinidia</taxon>
    </lineage>
</organism>
<comment type="caution">
    <text evidence="6">The sequence shown here is derived from an EMBL/GenBank/DDBJ whole genome shotgun (WGS) entry which is preliminary data.</text>
</comment>
<feature type="coiled-coil region" evidence="3">
    <location>
        <begin position="959"/>
        <end position="993"/>
    </location>
</feature>
<protein>
    <submittedName>
        <fullName evidence="6">Bromodomain-containing protein</fullName>
    </submittedName>
</protein>
<name>A0A2R6RGK6_ACTCC</name>
<feature type="region of interest" description="Disordered" evidence="4">
    <location>
        <begin position="51"/>
        <end position="70"/>
    </location>
</feature>
<feature type="compositionally biased region" description="Basic residues" evidence="4">
    <location>
        <begin position="1"/>
        <end position="13"/>
    </location>
</feature>
<feature type="region of interest" description="Disordered" evidence="4">
    <location>
        <begin position="854"/>
        <end position="882"/>
    </location>
</feature>
<sequence>MKRKRGSGRHKPKLAPVEGANEAVPNIVGLNTQDDLGLDYIDNAEFETRMEIETPQSGNNRRRQQTGLQKQKVVDAIMEDSTSSFSETEAAVSAIVSKITRSTRTRSAKGFASSSIEPSGNAEQVQDGRAQQKEPNFPHQDAQYKEQELKAALAVIRKVMKMDAAEPFNVPVDCIALGIPDYFNIICTPMDFGTIRSNLENGVKYKNSSDILRDVQYIWDNCCKYNKKGHYILELMKRVKKNFMKIWTEAGLHMENQLEIDDSTTGCSTYGHRSPLGSMTNYARHQQQDLTDPSRLQPHQPSLSCCQSHQPQKRPCLCQPSCSWQQTSQPWAGTNVGGADSTPMEGSMRRSSCGHRCPVDPMDDNSTRSLQKQTDLSQSQVPHHQPSSDYGQPYQNQKGFYQCQPSSQQPQPYHQQATFIASRGDVYSSPPEESMIRCTKCGPRCPVGPTTDYINDHQQDQIAPSHMQPRQPSFSYSQEHHPQQGTCQGKLSSSQLHPGSHQAQSSQPRAGTEVDSAGHFYSPPPAESMIRLSPTGPMTDSIIHQQQDQITRSQTQAHQPSSSFRQPHQSQQGTCQGQMSSSQPQPSQPQAGTDVGSAGNIFSPPAAESMIGAKSRPRRPAGPMSDYISNHQQDQITPSQTQPHQPSSSSNDQIYQPPQGTCRGHLRSRQPQPSQPQAGMDLGSANPRCTRRKAKTRGRGPTRCLYVWNSEGKIPIETDEVGQPIGLEAPKLINFLGTIARDGHLSPLNYVHWRAVPDENKEKMWQKVQSKFEIGPTSESWVLKSIGNKWKNWKANLKAYHYTPHKTDEERLADRDERVLPDQWRILISFWNSKEAKERSVKNKANRSHLKINHAAGSKSFARVREEQRAKRPDGKEPSRAELFIATRTRKDGQPVDEVSSAIISQLREISAQNQGTSQNGTVEDNVFCQMVGRDKHGRVQTYGLVPSPSDVGGPKPTRTEALKMVSEANAEVREMKERMVTMEQTCAQMAAQMATVLSMVSTMQRKFPDRHPPDVVDSLSEALHVERRFDTRGTKNTRTRKVTCRRK</sequence>
<feature type="domain" description="Bromo" evidence="5">
    <location>
        <begin position="160"/>
        <end position="233"/>
    </location>
</feature>
<dbReference type="OrthoDB" id="1913335at2759"/>
<keyword evidence="3" id="KW-0175">Coiled coil</keyword>
<feature type="compositionally biased region" description="Polar residues" evidence="4">
    <location>
        <begin position="54"/>
        <end position="69"/>
    </location>
</feature>
<dbReference type="AlphaFoldDB" id="A0A2R6RGK6"/>
<dbReference type="STRING" id="1590841.A0A2R6RGK6"/>
<dbReference type="InterPro" id="IPR018359">
    <property type="entry name" value="Bromodomain_CS"/>
</dbReference>
<feature type="region of interest" description="Disordered" evidence="4">
    <location>
        <begin position="106"/>
        <end position="142"/>
    </location>
</feature>
<feature type="compositionally biased region" description="Low complexity" evidence="4">
    <location>
        <begin position="580"/>
        <end position="590"/>
    </location>
</feature>
<dbReference type="PRINTS" id="PR00503">
    <property type="entry name" value="BROMODOMAIN"/>
</dbReference>
<feature type="region of interest" description="Disordered" evidence="4">
    <location>
        <begin position="462"/>
        <end position="697"/>
    </location>
</feature>
<dbReference type="Proteomes" id="UP000241394">
    <property type="component" value="Chromosome LG6"/>
</dbReference>
<dbReference type="InParanoid" id="A0A2R6RGK6"/>
<keyword evidence="7" id="KW-1185">Reference proteome</keyword>
<evidence type="ECO:0000313" key="7">
    <source>
        <dbReference type="Proteomes" id="UP000241394"/>
    </source>
</evidence>
<feature type="region of interest" description="Disordered" evidence="4">
    <location>
        <begin position="333"/>
        <end position="414"/>
    </location>
</feature>
<evidence type="ECO:0000259" key="5">
    <source>
        <dbReference type="PROSITE" id="PS50014"/>
    </source>
</evidence>
<proteinExistence type="predicted"/>
<dbReference type="InterPro" id="IPR004252">
    <property type="entry name" value="Probable_transposase_24"/>
</dbReference>
<evidence type="ECO:0000256" key="1">
    <source>
        <dbReference type="ARBA" id="ARBA00023117"/>
    </source>
</evidence>
<reference evidence="6 7" key="1">
    <citation type="submission" date="2017-07" db="EMBL/GenBank/DDBJ databases">
        <title>An improved, manually edited Actinidia chinensis var. chinensis (kiwifruit) genome highlights the challenges associated with draft genomes and gene prediction in plants.</title>
        <authorList>
            <person name="Pilkington S."/>
            <person name="Crowhurst R."/>
            <person name="Hilario E."/>
            <person name="Nardozza S."/>
            <person name="Fraser L."/>
            <person name="Peng Y."/>
            <person name="Gunaseelan K."/>
            <person name="Simpson R."/>
            <person name="Tahir J."/>
            <person name="Deroles S."/>
            <person name="Templeton K."/>
            <person name="Luo Z."/>
            <person name="Davy M."/>
            <person name="Cheng C."/>
            <person name="Mcneilage M."/>
            <person name="Scaglione D."/>
            <person name="Liu Y."/>
            <person name="Zhang Q."/>
            <person name="Datson P."/>
            <person name="De Silva N."/>
            <person name="Gardiner S."/>
            <person name="Bassett H."/>
            <person name="Chagne D."/>
            <person name="Mccallum J."/>
            <person name="Dzierzon H."/>
            <person name="Deng C."/>
            <person name="Wang Y.-Y."/>
            <person name="Barron N."/>
            <person name="Manako K."/>
            <person name="Bowen J."/>
            <person name="Foster T."/>
            <person name="Erridge Z."/>
            <person name="Tiffin H."/>
            <person name="Waite C."/>
            <person name="Davies K."/>
            <person name="Grierson E."/>
            <person name="Laing W."/>
            <person name="Kirk R."/>
            <person name="Chen X."/>
            <person name="Wood M."/>
            <person name="Montefiori M."/>
            <person name="Brummell D."/>
            <person name="Schwinn K."/>
            <person name="Catanach A."/>
            <person name="Fullerton C."/>
            <person name="Li D."/>
            <person name="Meiyalaghan S."/>
            <person name="Nieuwenhuizen N."/>
            <person name="Read N."/>
            <person name="Prakash R."/>
            <person name="Hunter D."/>
            <person name="Zhang H."/>
            <person name="Mckenzie M."/>
            <person name="Knabel M."/>
            <person name="Harris A."/>
            <person name="Allan A."/>
            <person name="Chen A."/>
            <person name="Janssen B."/>
            <person name="Plunkett B."/>
            <person name="Dwamena C."/>
            <person name="Voogd C."/>
            <person name="Leif D."/>
            <person name="Lafferty D."/>
            <person name="Souleyre E."/>
            <person name="Varkonyi-Gasic E."/>
            <person name="Gambi F."/>
            <person name="Hanley J."/>
            <person name="Yao J.-L."/>
            <person name="Cheung J."/>
            <person name="David K."/>
            <person name="Warren B."/>
            <person name="Marsh K."/>
            <person name="Snowden K."/>
            <person name="Lin-Wang K."/>
            <person name="Brian L."/>
            <person name="Martinez-Sanchez M."/>
            <person name="Wang M."/>
            <person name="Ileperuma N."/>
            <person name="Macnee N."/>
            <person name="Campin R."/>
            <person name="Mcatee P."/>
            <person name="Drummond R."/>
            <person name="Espley R."/>
            <person name="Ireland H."/>
            <person name="Wu R."/>
            <person name="Atkinson R."/>
            <person name="Karunairetnam S."/>
            <person name="Bulley S."/>
            <person name="Chunkath S."/>
            <person name="Hanley Z."/>
            <person name="Storey R."/>
            <person name="Thrimawithana A."/>
            <person name="Thomson S."/>
            <person name="David C."/>
            <person name="Testolin R."/>
        </authorList>
    </citation>
    <scope>NUCLEOTIDE SEQUENCE [LARGE SCALE GENOMIC DNA]</scope>
    <source>
        <strain evidence="7">cv. Red5</strain>
        <tissue evidence="6">Young leaf</tissue>
    </source>
</reference>
<dbReference type="SUPFAM" id="SSF47370">
    <property type="entry name" value="Bromodomain"/>
    <property type="match status" value="1"/>
</dbReference>
<feature type="compositionally biased region" description="Basic and acidic residues" evidence="4">
    <location>
        <begin position="863"/>
        <end position="880"/>
    </location>
</feature>